<protein>
    <recommendedName>
        <fullName evidence="4">Conjugal transfer protein TrbH</fullName>
    </recommendedName>
</protein>
<organism evidence="2 3">
    <name type="scientific">Craurococcus roseus</name>
    <dbReference type="NCBI Taxonomy" id="77585"/>
    <lineage>
        <taxon>Bacteria</taxon>
        <taxon>Pseudomonadati</taxon>
        <taxon>Pseudomonadota</taxon>
        <taxon>Alphaproteobacteria</taxon>
        <taxon>Acetobacterales</taxon>
        <taxon>Acetobacteraceae</taxon>
        <taxon>Craurococcus</taxon>
    </lineage>
</organism>
<feature type="signal peptide" evidence="1">
    <location>
        <begin position="1"/>
        <end position="19"/>
    </location>
</feature>
<sequence length="145" mass="14743">MRRQLLALALLAPAAAGCASLGGGPEMPGSFVAEGIAPADAPAISSTVASFVTMRAPPGPIALDAPEGDPADLAEKVAADLRAAGHAVSPSGRNRLSYRVEEHARGAYLVRIALDGERAARILARGHGGRLEPATPYTVTLAEAK</sequence>
<keyword evidence="1" id="KW-0732">Signal</keyword>
<dbReference type="PROSITE" id="PS51257">
    <property type="entry name" value="PROKAR_LIPOPROTEIN"/>
    <property type="match status" value="1"/>
</dbReference>
<dbReference type="Proteomes" id="UP001501588">
    <property type="component" value="Unassembled WGS sequence"/>
</dbReference>
<comment type="caution">
    <text evidence="2">The sequence shown here is derived from an EMBL/GenBank/DDBJ whole genome shotgun (WGS) entry which is preliminary data.</text>
</comment>
<feature type="chain" id="PRO_5047164444" description="Conjugal transfer protein TrbH" evidence="1">
    <location>
        <begin position="20"/>
        <end position="145"/>
    </location>
</feature>
<dbReference type="RefSeq" id="WP_343896543.1">
    <property type="nucleotide sequence ID" value="NZ_BAAAFZ010000053.1"/>
</dbReference>
<reference evidence="3" key="1">
    <citation type="journal article" date="2019" name="Int. J. Syst. Evol. Microbiol.">
        <title>The Global Catalogue of Microorganisms (GCM) 10K type strain sequencing project: providing services to taxonomists for standard genome sequencing and annotation.</title>
        <authorList>
            <consortium name="The Broad Institute Genomics Platform"/>
            <consortium name="The Broad Institute Genome Sequencing Center for Infectious Disease"/>
            <person name="Wu L."/>
            <person name="Ma J."/>
        </authorList>
    </citation>
    <scope>NUCLEOTIDE SEQUENCE [LARGE SCALE GENOMIC DNA]</scope>
    <source>
        <strain evidence="3">JCM 9933</strain>
    </source>
</reference>
<keyword evidence="3" id="KW-1185">Reference proteome</keyword>
<name>A0ABP3QKF0_9PROT</name>
<accession>A0ABP3QKF0</accession>
<evidence type="ECO:0000313" key="2">
    <source>
        <dbReference type="EMBL" id="GAA0592590.1"/>
    </source>
</evidence>
<dbReference type="EMBL" id="BAAAFZ010000053">
    <property type="protein sequence ID" value="GAA0592590.1"/>
    <property type="molecule type" value="Genomic_DNA"/>
</dbReference>
<evidence type="ECO:0008006" key="4">
    <source>
        <dbReference type="Google" id="ProtNLM"/>
    </source>
</evidence>
<proteinExistence type="predicted"/>
<evidence type="ECO:0000313" key="3">
    <source>
        <dbReference type="Proteomes" id="UP001501588"/>
    </source>
</evidence>
<evidence type="ECO:0000256" key="1">
    <source>
        <dbReference type="SAM" id="SignalP"/>
    </source>
</evidence>
<gene>
    <name evidence="2" type="ORF">GCM10009416_33740</name>
</gene>